<accession>A0ABP9C946</accession>
<evidence type="ECO:0000256" key="4">
    <source>
        <dbReference type="ARBA" id="ARBA00022692"/>
    </source>
</evidence>
<keyword evidence="9" id="KW-1185">Reference proteome</keyword>
<evidence type="ECO:0000313" key="9">
    <source>
        <dbReference type="Proteomes" id="UP001500839"/>
    </source>
</evidence>
<dbReference type="PANTHER" id="PTHR33452:SF1">
    <property type="entry name" value="INNER MEMBRANE PROTEIN YPHA-RELATED"/>
    <property type="match status" value="1"/>
</dbReference>
<comment type="caution">
    <text evidence="8">The sequence shown here is derived from an EMBL/GenBank/DDBJ whole genome shotgun (WGS) entry which is preliminary data.</text>
</comment>
<proteinExistence type="inferred from homology"/>
<name>A0ABP9C946_9ACTN</name>
<keyword evidence="6 7" id="KW-0472">Membrane</keyword>
<organism evidence="8 9">
    <name type="scientific">Tomitella cavernea</name>
    <dbReference type="NCBI Taxonomy" id="1387982"/>
    <lineage>
        <taxon>Bacteria</taxon>
        <taxon>Bacillati</taxon>
        <taxon>Actinomycetota</taxon>
        <taxon>Actinomycetes</taxon>
        <taxon>Mycobacteriales</taxon>
        <taxon>Tomitella</taxon>
    </lineage>
</organism>
<evidence type="ECO:0000256" key="2">
    <source>
        <dbReference type="ARBA" id="ARBA00006679"/>
    </source>
</evidence>
<dbReference type="EMBL" id="BAABKQ010000001">
    <property type="protein sequence ID" value="GAA4805328.1"/>
    <property type="molecule type" value="Genomic_DNA"/>
</dbReference>
<evidence type="ECO:0000256" key="7">
    <source>
        <dbReference type="SAM" id="Phobius"/>
    </source>
</evidence>
<gene>
    <name evidence="8" type="ORF">GCM10023353_05110</name>
</gene>
<evidence type="ECO:0000256" key="6">
    <source>
        <dbReference type="ARBA" id="ARBA00023136"/>
    </source>
</evidence>
<reference evidence="9" key="1">
    <citation type="journal article" date="2019" name="Int. J. Syst. Evol. Microbiol.">
        <title>The Global Catalogue of Microorganisms (GCM) 10K type strain sequencing project: providing services to taxonomists for standard genome sequencing and annotation.</title>
        <authorList>
            <consortium name="The Broad Institute Genomics Platform"/>
            <consortium name="The Broad Institute Genome Sequencing Center for Infectious Disease"/>
            <person name="Wu L."/>
            <person name="Ma J."/>
        </authorList>
    </citation>
    <scope>NUCLEOTIDE SEQUENCE [LARGE SCALE GENOMIC DNA]</scope>
    <source>
        <strain evidence="9">JCM 18542</strain>
    </source>
</reference>
<feature type="transmembrane region" description="Helical" evidence="7">
    <location>
        <begin position="12"/>
        <end position="29"/>
    </location>
</feature>
<comment type="subcellular location">
    <subcellularLocation>
        <location evidence="1">Cell membrane</location>
        <topology evidence="1">Multi-pass membrane protein</topology>
    </subcellularLocation>
</comment>
<keyword evidence="3" id="KW-1003">Cell membrane</keyword>
<evidence type="ECO:0000256" key="3">
    <source>
        <dbReference type="ARBA" id="ARBA00022475"/>
    </source>
</evidence>
<keyword evidence="5 7" id="KW-1133">Transmembrane helix</keyword>
<dbReference type="PANTHER" id="PTHR33452">
    <property type="entry name" value="OXIDOREDUCTASE CATD-RELATED"/>
    <property type="match status" value="1"/>
</dbReference>
<evidence type="ECO:0000313" key="8">
    <source>
        <dbReference type="EMBL" id="GAA4805328.1"/>
    </source>
</evidence>
<feature type="transmembrane region" description="Helical" evidence="7">
    <location>
        <begin position="54"/>
        <end position="76"/>
    </location>
</feature>
<dbReference type="Proteomes" id="UP001500839">
    <property type="component" value="Unassembled WGS sequence"/>
</dbReference>
<dbReference type="RefSeq" id="WP_200171078.1">
    <property type="nucleotide sequence ID" value="NZ_BAABKQ010000001.1"/>
</dbReference>
<protein>
    <submittedName>
        <fullName evidence="8">DoxX family protein</fullName>
    </submittedName>
</protein>
<sequence>MNRPTGSIRSIGLLLARVGIGAVFLAHGLQKLNTWGHAGTAAAFDTMGAPLPDVSAYLATWVEILGGAALIAGLLVPLAGILLAVDMIGAILVAHIGNGIWVGDGGFELALALGAGALGLAVAGPGRISVDALLFSRARGRLGRVLAPAV</sequence>
<feature type="transmembrane region" description="Helical" evidence="7">
    <location>
        <begin position="83"/>
        <end position="103"/>
    </location>
</feature>
<keyword evidence="4 7" id="KW-0812">Transmembrane</keyword>
<dbReference type="InterPro" id="IPR032808">
    <property type="entry name" value="DoxX"/>
</dbReference>
<dbReference type="Pfam" id="PF07681">
    <property type="entry name" value="DoxX"/>
    <property type="match status" value="1"/>
</dbReference>
<comment type="similarity">
    <text evidence="2">Belongs to the DoxX family.</text>
</comment>
<dbReference type="InterPro" id="IPR051907">
    <property type="entry name" value="DoxX-like_oxidoreductase"/>
</dbReference>
<evidence type="ECO:0000256" key="5">
    <source>
        <dbReference type="ARBA" id="ARBA00022989"/>
    </source>
</evidence>
<evidence type="ECO:0000256" key="1">
    <source>
        <dbReference type="ARBA" id="ARBA00004651"/>
    </source>
</evidence>
<feature type="transmembrane region" description="Helical" evidence="7">
    <location>
        <begin position="109"/>
        <end position="134"/>
    </location>
</feature>